<feature type="compositionally biased region" description="Basic and acidic residues" evidence="1">
    <location>
        <begin position="41"/>
        <end position="50"/>
    </location>
</feature>
<protein>
    <submittedName>
        <fullName evidence="2">Uncharacterized protein</fullName>
    </submittedName>
</protein>
<evidence type="ECO:0000256" key="1">
    <source>
        <dbReference type="SAM" id="MobiDB-lite"/>
    </source>
</evidence>
<proteinExistence type="predicted"/>
<reference evidence="2 3" key="1">
    <citation type="submission" date="2019-08" db="EMBL/GenBank/DDBJ databases">
        <title>Bacillus genomes from the desert of Cuatro Cienegas, Coahuila.</title>
        <authorList>
            <person name="Olmedo-Alvarez G."/>
        </authorList>
    </citation>
    <scope>NUCLEOTIDE SEQUENCE [LARGE SCALE GENOMIC DNA]</scope>
    <source>
        <strain evidence="2 3">CH446_14T</strain>
    </source>
</reference>
<accession>A0A5D4R9W1</accession>
<comment type="caution">
    <text evidence="2">The sequence shown here is derived from an EMBL/GenBank/DDBJ whole genome shotgun (WGS) entry which is preliminary data.</text>
</comment>
<feature type="compositionally biased region" description="Basic and acidic residues" evidence="1">
    <location>
        <begin position="75"/>
        <end position="91"/>
    </location>
</feature>
<dbReference type="Proteomes" id="UP000322139">
    <property type="component" value="Unassembled WGS sequence"/>
</dbReference>
<evidence type="ECO:0000313" key="2">
    <source>
        <dbReference type="EMBL" id="TYS46656.1"/>
    </source>
</evidence>
<name>A0A5D4R9W1_9BACI</name>
<feature type="region of interest" description="Disordered" evidence="1">
    <location>
        <begin position="29"/>
        <end position="101"/>
    </location>
</feature>
<organism evidence="2 3">
    <name type="scientific">Bacillus infantis</name>
    <dbReference type="NCBI Taxonomy" id="324767"/>
    <lineage>
        <taxon>Bacteria</taxon>
        <taxon>Bacillati</taxon>
        <taxon>Bacillota</taxon>
        <taxon>Bacilli</taxon>
        <taxon>Bacillales</taxon>
        <taxon>Bacillaceae</taxon>
        <taxon>Bacillus</taxon>
    </lineage>
</organism>
<evidence type="ECO:0000313" key="3">
    <source>
        <dbReference type="Proteomes" id="UP000322139"/>
    </source>
</evidence>
<sequence>MSLKLIEMQVALPRMQDASKIQEQLQQRGQMMNDQAARAVQKQEEKDRKSVVKKHSRLQAGWQKERSPNSGGSMPEKEKEEKDEIVKEVHPYKGTSIDYRR</sequence>
<dbReference type="EMBL" id="VTER01000007">
    <property type="protein sequence ID" value="TYS46656.1"/>
    <property type="molecule type" value="Genomic_DNA"/>
</dbReference>
<dbReference type="AlphaFoldDB" id="A0A5D4R9W1"/>
<dbReference type="RefSeq" id="WP_148975419.1">
    <property type="nucleotide sequence ID" value="NZ_JBNIKU010000002.1"/>
</dbReference>
<gene>
    <name evidence="2" type="ORF">FZD51_14355</name>
</gene>